<dbReference type="InterPro" id="IPR001509">
    <property type="entry name" value="Epimerase_deHydtase"/>
</dbReference>
<feature type="domain" description="NAD-dependent epimerase/dehydratase" evidence="1">
    <location>
        <begin position="8"/>
        <end position="234"/>
    </location>
</feature>
<dbReference type="Pfam" id="PF01370">
    <property type="entry name" value="Epimerase"/>
    <property type="match status" value="1"/>
</dbReference>
<organism evidence="2 3">
    <name type="scientific">Mycolicibacterium thermoresistibile</name>
    <name type="common">Mycobacterium thermoresistibile</name>
    <dbReference type="NCBI Taxonomy" id="1797"/>
    <lineage>
        <taxon>Bacteria</taxon>
        <taxon>Bacillati</taxon>
        <taxon>Actinomycetota</taxon>
        <taxon>Actinomycetes</taxon>
        <taxon>Mycobacteriales</taxon>
        <taxon>Mycobacteriaceae</taxon>
        <taxon>Mycolicibacterium</taxon>
    </lineage>
</organism>
<comment type="caution">
    <text evidence="2">The sequence shown here is derived from an EMBL/GenBank/DDBJ whole genome shotgun (WGS) entry which is preliminary data.</text>
</comment>
<dbReference type="Gene3D" id="3.40.50.720">
    <property type="entry name" value="NAD(P)-binding Rossmann-like Domain"/>
    <property type="match status" value="1"/>
</dbReference>
<accession>A0A100XH45</accession>
<gene>
    <name evidence="2" type="ORF">RMCT_3421</name>
</gene>
<dbReference type="InterPro" id="IPR051783">
    <property type="entry name" value="NAD(P)-dependent_oxidoreduct"/>
</dbReference>
<dbReference type="PANTHER" id="PTHR48079:SF6">
    <property type="entry name" value="NAD(P)-BINDING DOMAIN-CONTAINING PROTEIN-RELATED"/>
    <property type="match status" value="1"/>
</dbReference>
<dbReference type="AlphaFoldDB" id="A0A100XH45"/>
<evidence type="ECO:0000313" key="2">
    <source>
        <dbReference type="EMBL" id="GAT16452.1"/>
    </source>
</evidence>
<evidence type="ECO:0000259" key="1">
    <source>
        <dbReference type="Pfam" id="PF01370"/>
    </source>
</evidence>
<reference evidence="3" key="2">
    <citation type="submission" date="2016-02" db="EMBL/GenBank/DDBJ databases">
        <title>Draft genome sequence of five rapidly growing Mycobacterium species.</title>
        <authorList>
            <person name="Katahira K."/>
            <person name="Gotou Y."/>
            <person name="Iida K."/>
            <person name="Ogura Y."/>
            <person name="Hayashi T."/>
        </authorList>
    </citation>
    <scope>NUCLEOTIDE SEQUENCE [LARGE SCALE GENOMIC DNA]</scope>
    <source>
        <strain evidence="3">JCM6362</strain>
    </source>
</reference>
<evidence type="ECO:0000313" key="3">
    <source>
        <dbReference type="Proteomes" id="UP000069654"/>
    </source>
</evidence>
<name>A0A100XH45_MYCTH</name>
<dbReference type="GO" id="GO:0005737">
    <property type="term" value="C:cytoplasm"/>
    <property type="evidence" value="ECO:0007669"/>
    <property type="project" value="TreeGrafter"/>
</dbReference>
<proteinExistence type="predicted"/>
<dbReference type="EMBL" id="BCTB01000044">
    <property type="protein sequence ID" value="GAT16452.1"/>
    <property type="molecule type" value="Genomic_DNA"/>
</dbReference>
<dbReference type="Proteomes" id="UP000069654">
    <property type="component" value="Unassembled WGS sequence"/>
</dbReference>
<protein>
    <submittedName>
        <fullName evidence="2">NAD-dependent epimerase/dehydratase</fullName>
    </submittedName>
</protein>
<dbReference type="STRING" id="1797.RMCT_3421"/>
<dbReference type="PANTHER" id="PTHR48079">
    <property type="entry name" value="PROTEIN YEEZ"/>
    <property type="match status" value="1"/>
</dbReference>
<reference evidence="2 3" key="1">
    <citation type="journal article" date="2016" name="Genome Announc.">
        <title>Draft Genome Sequences of Five Rapidly Growing Mycobacterium Species, M. thermoresistibile, M. fortuitum subsp. acetamidolyticum, M. canariasense, M. brisbanense, and M. novocastrense.</title>
        <authorList>
            <person name="Katahira K."/>
            <person name="Ogura Y."/>
            <person name="Gotoh Y."/>
            <person name="Hayashi T."/>
        </authorList>
    </citation>
    <scope>NUCLEOTIDE SEQUENCE [LARGE SCALE GENOMIC DNA]</scope>
    <source>
        <strain evidence="2 3">JCM6362</strain>
    </source>
</reference>
<dbReference type="InterPro" id="IPR036291">
    <property type="entry name" value="NAD(P)-bd_dom_sf"/>
</dbReference>
<dbReference type="SUPFAM" id="SSF51735">
    <property type="entry name" value="NAD(P)-binding Rossmann-fold domains"/>
    <property type="match status" value="1"/>
</dbReference>
<dbReference type="GO" id="GO:0004029">
    <property type="term" value="F:aldehyde dehydrogenase (NAD+) activity"/>
    <property type="evidence" value="ECO:0007669"/>
    <property type="project" value="TreeGrafter"/>
</dbReference>
<sequence length="341" mass="37294">MRMSGRRALVMGASGFLGSHVTRRLVQRGDDVRVLLRETSRTRGIDDLDVDRRYGDIFDDEVVRAAMADRDVVYYCVVDTRAWRSDPAPLFRTNVDGLRRVLDIAAEADLHRFVFTSTIGTIAVGTSGRPATEDTPFNWAGKGGPYIASRRQAEELTLDYARTGRVPAVAMCVSNTYGPGDWVPTPHGALVAAVATGKMSFYIRGVGAEVVGIEDAAEAMLLAGEHGRIGERYIVSERYLTQRAVFDIAAGAVGVDPPRFGVPLPLIYGFGAGATVVGRVRGRDHRLNLNSVRLLHLTSPLDHSKATTELGWQPAPAPEAIRRAAQFFVERRRRHRAAAGR</sequence>